<evidence type="ECO:0000313" key="3">
    <source>
        <dbReference type="Proteomes" id="UP000181951"/>
    </source>
</evidence>
<evidence type="ECO:0000256" key="1">
    <source>
        <dbReference type="SAM" id="MobiDB-lite"/>
    </source>
</evidence>
<sequence length="198" mass="19022">MRSNRITGAVVATALVAGVTGGVLTVTSATADAPHHSALTRPAAADTAATTLIDQARALGRVGHLATPVARLVEDSLTGTASRDTLSQDAAAARASIDATRQANAARTTDRAARDATSDALADLQKAVSGLISSLTGTLSGLLSAATGVVGGLLSTISAVLGGALGSAPSVPSTPSLPAPTATAPVTTAAPSTAAPAA</sequence>
<feature type="region of interest" description="Disordered" evidence="1">
    <location>
        <begin position="168"/>
        <end position="198"/>
    </location>
</feature>
<organism evidence="2 3">
    <name type="scientific">Actinacidiphila rubida</name>
    <dbReference type="NCBI Taxonomy" id="310780"/>
    <lineage>
        <taxon>Bacteria</taxon>
        <taxon>Bacillati</taxon>
        <taxon>Actinomycetota</taxon>
        <taxon>Actinomycetes</taxon>
        <taxon>Kitasatosporales</taxon>
        <taxon>Streptomycetaceae</taxon>
        <taxon>Actinacidiphila</taxon>
    </lineage>
</organism>
<dbReference type="Proteomes" id="UP000181951">
    <property type="component" value="Unassembled WGS sequence"/>
</dbReference>
<gene>
    <name evidence="2" type="ORF">SAMN05216267_105636</name>
</gene>
<proteinExistence type="predicted"/>
<dbReference type="EMBL" id="FODD01000056">
    <property type="protein sequence ID" value="SEO92787.1"/>
    <property type="molecule type" value="Genomic_DNA"/>
</dbReference>
<evidence type="ECO:0000313" key="2">
    <source>
        <dbReference type="EMBL" id="SEO92787.1"/>
    </source>
</evidence>
<keyword evidence="3" id="KW-1185">Reference proteome</keyword>
<dbReference type="RefSeq" id="WP_079176291.1">
    <property type="nucleotide sequence ID" value="NZ_FODD01000056.1"/>
</dbReference>
<protein>
    <submittedName>
        <fullName evidence="2">Uncharacterized protein</fullName>
    </submittedName>
</protein>
<reference evidence="2 3" key="1">
    <citation type="submission" date="2016-10" db="EMBL/GenBank/DDBJ databases">
        <authorList>
            <person name="de Groot N.N."/>
        </authorList>
    </citation>
    <scope>NUCLEOTIDE SEQUENCE [LARGE SCALE GENOMIC DNA]</scope>
    <source>
        <strain evidence="2 3">CGMCC 4.2026</strain>
    </source>
</reference>
<dbReference type="AlphaFoldDB" id="A0A1H8TPJ1"/>
<name>A0A1H8TPJ1_9ACTN</name>
<dbReference type="STRING" id="310780.SAMN05216267_105636"/>
<accession>A0A1H8TPJ1</accession>